<dbReference type="SUPFAM" id="SSF81799">
    <property type="entry name" value="Putative methyltransferase TM0872, insert domain"/>
    <property type="match status" value="1"/>
</dbReference>
<dbReference type="InterPro" id="IPR023397">
    <property type="entry name" value="SAM-dep_MeTrfase_MraW_recog"/>
</dbReference>
<evidence type="ECO:0000256" key="3">
    <source>
        <dbReference type="ARBA" id="ARBA00022603"/>
    </source>
</evidence>
<dbReference type="Pfam" id="PF01795">
    <property type="entry name" value="Methyltransf_5"/>
    <property type="match status" value="1"/>
</dbReference>
<feature type="binding site" evidence="6">
    <location>
        <begin position="31"/>
        <end position="33"/>
    </location>
    <ligand>
        <name>S-adenosyl-L-methionine</name>
        <dbReference type="ChEBI" id="CHEBI:59789"/>
    </ligand>
</feature>
<comment type="catalytic activity">
    <reaction evidence="6">
        <text>cytidine(1402) in 16S rRNA + S-adenosyl-L-methionine = N(4)-methylcytidine(1402) in 16S rRNA + S-adenosyl-L-homocysteine + H(+)</text>
        <dbReference type="Rhea" id="RHEA:42928"/>
        <dbReference type="Rhea" id="RHEA-COMP:10286"/>
        <dbReference type="Rhea" id="RHEA-COMP:10287"/>
        <dbReference type="ChEBI" id="CHEBI:15378"/>
        <dbReference type="ChEBI" id="CHEBI:57856"/>
        <dbReference type="ChEBI" id="CHEBI:59789"/>
        <dbReference type="ChEBI" id="CHEBI:74506"/>
        <dbReference type="ChEBI" id="CHEBI:82748"/>
        <dbReference type="EC" id="2.1.1.199"/>
    </reaction>
</comment>
<evidence type="ECO:0000313" key="8">
    <source>
        <dbReference type="Proteomes" id="UP000034380"/>
    </source>
</evidence>
<dbReference type="GO" id="GO:0005737">
    <property type="term" value="C:cytoplasm"/>
    <property type="evidence" value="ECO:0007669"/>
    <property type="project" value="UniProtKB-SubCell"/>
</dbReference>
<feature type="binding site" evidence="6">
    <location>
        <position position="93"/>
    </location>
    <ligand>
        <name>S-adenosyl-L-methionine</name>
        <dbReference type="ChEBI" id="CHEBI:59789"/>
    </ligand>
</feature>
<evidence type="ECO:0000256" key="2">
    <source>
        <dbReference type="ARBA" id="ARBA00022552"/>
    </source>
</evidence>
<evidence type="ECO:0000256" key="6">
    <source>
        <dbReference type="HAMAP-Rule" id="MF_01007"/>
    </source>
</evidence>
<evidence type="ECO:0000256" key="5">
    <source>
        <dbReference type="ARBA" id="ARBA00022691"/>
    </source>
</evidence>
<dbReference type="Proteomes" id="UP000034380">
    <property type="component" value="Unassembled WGS sequence"/>
</dbReference>
<dbReference type="PANTHER" id="PTHR11265">
    <property type="entry name" value="S-ADENOSYL-METHYLTRANSFERASE MRAW"/>
    <property type="match status" value="1"/>
</dbReference>
<comment type="function">
    <text evidence="6">Specifically methylates the N4 position of cytidine in position 1402 (C1402) of 16S rRNA.</text>
</comment>
<comment type="similarity">
    <text evidence="1 6">Belongs to the methyltransferase superfamily. RsmH family.</text>
</comment>
<dbReference type="InterPro" id="IPR029063">
    <property type="entry name" value="SAM-dependent_MTases_sf"/>
</dbReference>
<dbReference type="InterPro" id="IPR002903">
    <property type="entry name" value="RsmH"/>
</dbReference>
<dbReference type="AlphaFoldDB" id="A0A0G0WKW9"/>
<reference evidence="7 8" key="1">
    <citation type="journal article" date="2015" name="Nature">
        <title>rRNA introns, odd ribosomes, and small enigmatic genomes across a large radiation of phyla.</title>
        <authorList>
            <person name="Brown C.T."/>
            <person name="Hug L.A."/>
            <person name="Thomas B.C."/>
            <person name="Sharon I."/>
            <person name="Castelle C.J."/>
            <person name="Singh A."/>
            <person name="Wilkins M.J."/>
            <person name="Williams K.H."/>
            <person name="Banfield J.F."/>
        </authorList>
    </citation>
    <scope>NUCLEOTIDE SEQUENCE [LARGE SCALE GENOMIC DNA]</scope>
</reference>
<feature type="binding site" evidence="6">
    <location>
        <position position="100"/>
    </location>
    <ligand>
        <name>S-adenosyl-L-methionine</name>
        <dbReference type="ChEBI" id="CHEBI:59789"/>
    </ligand>
</feature>
<dbReference type="PANTHER" id="PTHR11265:SF0">
    <property type="entry name" value="12S RRNA N4-METHYLCYTIDINE METHYLTRANSFERASE"/>
    <property type="match status" value="1"/>
</dbReference>
<accession>A0A0G0WKW9</accession>
<evidence type="ECO:0000313" key="7">
    <source>
        <dbReference type="EMBL" id="KKS12712.1"/>
    </source>
</evidence>
<dbReference type="PATRIC" id="fig|1619020.3.peg.319"/>
<keyword evidence="2 6" id="KW-0698">rRNA processing</keyword>
<keyword evidence="3 6" id="KW-0489">Methyltransferase</keyword>
<dbReference type="NCBIfam" id="TIGR00006">
    <property type="entry name" value="16S rRNA (cytosine(1402)-N(4))-methyltransferase RsmH"/>
    <property type="match status" value="1"/>
</dbReference>
<feature type="binding site" evidence="6">
    <location>
        <position position="73"/>
    </location>
    <ligand>
        <name>S-adenosyl-L-methionine</name>
        <dbReference type="ChEBI" id="CHEBI:59789"/>
    </ligand>
</feature>
<gene>
    <name evidence="6" type="primary">rsmH</name>
    <name evidence="7" type="ORF">UU70_C0035G0007</name>
</gene>
<dbReference type="HAMAP" id="MF_01007">
    <property type="entry name" value="16SrRNA_methyltr_H"/>
    <property type="match status" value="1"/>
</dbReference>
<name>A0A0G0WKW9_9BACT</name>
<dbReference type="EMBL" id="LCBQ01000035">
    <property type="protein sequence ID" value="KKS12712.1"/>
    <property type="molecule type" value="Genomic_DNA"/>
</dbReference>
<comment type="caution">
    <text evidence="7">The sequence shown here is derived from an EMBL/GenBank/DDBJ whole genome shotgun (WGS) entry which is preliminary data.</text>
</comment>
<keyword evidence="6" id="KW-0963">Cytoplasm</keyword>
<dbReference type="EC" id="2.1.1.199" evidence="6"/>
<organism evidence="7 8">
    <name type="scientific">Candidatus Yanofskybacteria bacterium GW2011_GWA1_41_6</name>
    <dbReference type="NCBI Taxonomy" id="1619020"/>
    <lineage>
        <taxon>Bacteria</taxon>
        <taxon>Candidatus Yanofskyibacteriota</taxon>
    </lineage>
</organism>
<keyword evidence="5 6" id="KW-0949">S-adenosyl-L-methionine</keyword>
<dbReference type="GO" id="GO:0070475">
    <property type="term" value="P:rRNA base methylation"/>
    <property type="evidence" value="ECO:0007669"/>
    <property type="project" value="UniProtKB-UniRule"/>
</dbReference>
<dbReference type="Gene3D" id="1.10.150.170">
    <property type="entry name" value="Putative methyltransferase TM0872, insert domain"/>
    <property type="match status" value="1"/>
</dbReference>
<evidence type="ECO:0000256" key="4">
    <source>
        <dbReference type="ARBA" id="ARBA00022679"/>
    </source>
</evidence>
<comment type="subcellular location">
    <subcellularLocation>
        <location evidence="6">Cytoplasm</location>
    </subcellularLocation>
</comment>
<dbReference type="Gene3D" id="3.40.50.150">
    <property type="entry name" value="Vaccinia Virus protein VP39"/>
    <property type="match status" value="1"/>
</dbReference>
<dbReference type="SUPFAM" id="SSF53335">
    <property type="entry name" value="S-adenosyl-L-methionine-dependent methyltransferases"/>
    <property type="match status" value="1"/>
</dbReference>
<evidence type="ECO:0000256" key="1">
    <source>
        <dbReference type="ARBA" id="ARBA00010396"/>
    </source>
</evidence>
<dbReference type="PIRSF" id="PIRSF004486">
    <property type="entry name" value="MraW"/>
    <property type="match status" value="1"/>
</dbReference>
<proteinExistence type="inferred from homology"/>
<dbReference type="GO" id="GO:0071424">
    <property type="term" value="F:rRNA (cytosine-N4-)-methyltransferase activity"/>
    <property type="evidence" value="ECO:0007669"/>
    <property type="project" value="UniProtKB-UniRule"/>
</dbReference>
<sequence length="289" mass="32645">MKHVPVLVKEVLEYLNIQPGNKIIDATLDGGGHAQAILEKYPDVKILGIEFDPILFKSLQFNDDRLIKINDSYVNLKNIADKHGFEPDGILFDLGLSSWHYEESGRGFSFKRNEILDMRFNPEVEAISAVDIVNKYSEDELRELISSLGEEQFAGSVAKNIVRTRREKPIVMTEELVNVISRSVPEWYKHRKINFATKTFQALRVAVNDELGSVRKGLTAAIDVLKPGGRLVVISFQGMEDKIVKEIFRENVKAGIIELAIKGTIRPAWEEQKANPRARSAKMKVATKL</sequence>
<feature type="binding site" evidence="6">
    <location>
        <position position="50"/>
    </location>
    <ligand>
        <name>S-adenosyl-L-methionine</name>
        <dbReference type="ChEBI" id="CHEBI:59789"/>
    </ligand>
</feature>
<keyword evidence="4 6" id="KW-0808">Transferase</keyword>
<protein>
    <recommendedName>
        <fullName evidence="6">Ribosomal RNA small subunit methyltransferase H</fullName>
        <ecNumber evidence="6">2.1.1.199</ecNumber>
    </recommendedName>
    <alternativeName>
        <fullName evidence="6">16S rRNA m(4)C1402 methyltransferase</fullName>
    </alternativeName>
    <alternativeName>
        <fullName evidence="6">rRNA (cytosine-N(4)-)-methyltransferase RsmH</fullName>
    </alternativeName>
</protein>